<gene>
    <name evidence="3" type="ORF">AACH06_22395</name>
</gene>
<dbReference type="SUPFAM" id="SSF52402">
    <property type="entry name" value="Adenine nucleotide alpha hydrolases-like"/>
    <property type="match status" value="1"/>
</dbReference>
<organism evidence="3 4">
    <name type="scientific">Ideonella lacteola</name>
    <dbReference type="NCBI Taxonomy" id="2984193"/>
    <lineage>
        <taxon>Bacteria</taxon>
        <taxon>Pseudomonadati</taxon>
        <taxon>Pseudomonadota</taxon>
        <taxon>Betaproteobacteria</taxon>
        <taxon>Burkholderiales</taxon>
        <taxon>Sphaerotilaceae</taxon>
        <taxon>Ideonella</taxon>
    </lineage>
</organism>
<dbReference type="RefSeq" id="WP_341428006.1">
    <property type="nucleotide sequence ID" value="NZ_JBBUTG010000018.1"/>
</dbReference>
<keyword evidence="4" id="KW-1185">Reference proteome</keyword>
<comment type="caution">
    <text evidence="3">The sequence shown here is derived from an EMBL/GenBank/DDBJ whole genome shotgun (WGS) entry which is preliminary data.</text>
</comment>
<protein>
    <submittedName>
        <fullName evidence="3">Universal stress protein</fullName>
    </submittedName>
</protein>
<dbReference type="InterPro" id="IPR006016">
    <property type="entry name" value="UspA"/>
</dbReference>
<evidence type="ECO:0000313" key="4">
    <source>
        <dbReference type="Proteomes" id="UP001371218"/>
    </source>
</evidence>
<dbReference type="InterPro" id="IPR006015">
    <property type="entry name" value="Universal_stress_UspA"/>
</dbReference>
<evidence type="ECO:0000313" key="3">
    <source>
        <dbReference type="EMBL" id="MEK8033581.1"/>
    </source>
</evidence>
<comment type="similarity">
    <text evidence="1">Belongs to the universal stress protein A family.</text>
</comment>
<sequence length="157" mass="16200">MKILLPIDGSELSLVALRHAIHLIQNGLRAELVLANVQPPANLYEWMRAPDPKVLGEIAEAAGQHALQTAEALLREAGIDATEVLVTGDPAHALLDLIESESCDAVVMGSHGGGALRSALQGSVSQALVHNSPVPVTLVKPAGATETTPSSLDAADA</sequence>
<dbReference type="PRINTS" id="PR01438">
    <property type="entry name" value="UNVRSLSTRESS"/>
</dbReference>
<dbReference type="PANTHER" id="PTHR31964:SF113">
    <property type="entry name" value="USPA DOMAIN-CONTAINING PROTEIN"/>
    <property type="match status" value="1"/>
</dbReference>
<dbReference type="CDD" id="cd23659">
    <property type="entry name" value="USP_At3g01520-like"/>
    <property type="match status" value="1"/>
</dbReference>
<dbReference type="PANTHER" id="PTHR31964">
    <property type="entry name" value="ADENINE NUCLEOTIDE ALPHA HYDROLASES-LIKE SUPERFAMILY PROTEIN"/>
    <property type="match status" value="1"/>
</dbReference>
<name>A0ABU9BUD4_9BURK</name>
<evidence type="ECO:0000256" key="1">
    <source>
        <dbReference type="ARBA" id="ARBA00008791"/>
    </source>
</evidence>
<feature type="domain" description="UspA" evidence="2">
    <location>
        <begin position="2"/>
        <end position="140"/>
    </location>
</feature>
<evidence type="ECO:0000259" key="2">
    <source>
        <dbReference type="Pfam" id="PF00582"/>
    </source>
</evidence>
<proteinExistence type="inferred from homology"/>
<accession>A0ABU9BUD4</accession>
<dbReference type="InterPro" id="IPR014729">
    <property type="entry name" value="Rossmann-like_a/b/a_fold"/>
</dbReference>
<dbReference type="EMBL" id="JBBUTG010000018">
    <property type="protein sequence ID" value="MEK8033581.1"/>
    <property type="molecule type" value="Genomic_DNA"/>
</dbReference>
<dbReference type="Pfam" id="PF00582">
    <property type="entry name" value="Usp"/>
    <property type="match status" value="1"/>
</dbReference>
<reference evidence="3 4" key="1">
    <citation type="submission" date="2024-04" db="EMBL/GenBank/DDBJ databases">
        <title>Novel species of the genus Ideonella isolated from streams.</title>
        <authorList>
            <person name="Lu H."/>
        </authorList>
    </citation>
    <scope>NUCLEOTIDE SEQUENCE [LARGE SCALE GENOMIC DNA]</scope>
    <source>
        <strain evidence="3 4">DXS29W</strain>
    </source>
</reference>
<dbReference type="Proteomes" id="UP001371218">
    <property type="component" value="Unassembled WGS sequence"/>
</dbReference>
<dbReference type="Gene3D" id="3.40.50.620">
    <property type="entry name" value="HUPs"/>
    <property type="match status" value="1"/>
</dbReference>